<dbReference type="InterPro" id="IPR045173">
    <property type="entry name" value="Cdt1"/>
</dbReference>
<organism evidence="5 6">
    <name type="scientific">Vitis rotundifolia</name>
    <name type="common">Muscadine grape</name>
    <dbReference type="NCBI Taxonomy" id="103349"/>
    <lineage>
        <taxon>Eukaryota</taxon>
        <taxon>Viridiplantae</taxon>
        <taxon>Streptophyta</taxon>
        <taxon>Embryophyta</taxon>
        <taxon>Tracheophyta</taxon>
        <taxon>Spermatophyta</taxon>
        <taxon>Magnoliopsida</taxon>
        <taxon>eudicotyledons</taxon>
        <taxon>Gunneridae</taxon>
        <taxon>Pentapetalae</taxon>
        <taxon>rosids</taxon>
        <taxon>Vitales</taxon>
        <taxon>Vitaceae</taxon>
        <taxon>Viteae</taxon>
        <taxon>Vitis</taxon>
    </lineage>
</organism>
<dbReference type="InterPro" id="IPR032054">
    <property type="entry name" value="Cdt1_C"/>
</dbReference>
<dbReference type="Pfam" id="PF08839">
    <property type="entry name" value="CDT1"/>
    <property type="match status" value="1"/>
</dbReference>
<evidence type="ECO:0000313" key="5">
    <source>
        <dbReference type="EMBL" id="KAJ9696898.1"/>
    </source>
</evidence>
<dbReference type="InterPro" id="IPR036390">
    <property type="entry name" value="WH_DNA-bd_sf"/>
</dbReference>
<evidence type="ECO:0000313" key="6">
    <source>
        <dbReference type="Proteomes" id="UP001168098"/>
    </source>
</evidence>
<dbReference type="InterPro" id="IPR014939">
    <property type="entry name" value="CDT1_Gemini-bd-like"/>
</dbReference>
<proteinExistence type="inferred from homology"/>
<dbReference type="PANTHER" id="PTHR28637:SF1">
    <property type="entry name" value="DNA REPLICATION FACTOR CDT1"/>
    <property type="match status" value="1"/>
</dbReference>
<sequence>MAHPVGLVWAYNGHRNGPHLFTKWAGPARQWAGRGGGLAIPLNGPEKPREFCGGKSDQAAHTSAGFAPKTLVYLRLLRHHQQILTASLQLHRFYSPQTTMSASAFNPFKSKKIAKSSSKVDQTKAPDHDPWSSKTPEKPALPPRRGRNGSVALSIKEVKQMATTLTKSAPVQSARTAPVGSARTASVDPVASPSRQKNVDRSMKLPEKYKMLAQFFDSLDSSIRLLRLKGSMSTFTNICPKIECLTDRRFSHGNLAQLKYILPEAIMIKKILMLDERTSCMKPDLHVTLNVDGIENSKLESGNSHLRKVFRARLLDFAKAHPEGDEIPEETLPEPFSQSKQDLHSNMNKDSYSSLPVETSCDVLMEQPQAVASHLSQYFQRRFSQKISGEAENSNKKPANFSLQLSDLPVQDPYLNKSSSNEEVVATVAPSPVKSSSPAHLPLSATPLKKTDSTDNQDFCSMKTPDIQVTPAKLAFSPARLMTMTPSLQPPKRCLMSPHDDSTNSPNKLVRRPARSRSLKFDTPVKGAEIKEEVNEKGSLSVDNDVLEILPENLLESIREKERKAIEEQDPAISQAKRRREMIVGLPKLFNMIHFLFQSINRSVITKEELMHKILASHCDIVDRREVEEQLKLLQELVPEWISEKLASSGDLLLCIKKTSSPESIRQRLMEAK</sequence>
<feature type="compositionally biased region" description="Low complexity" evidence="3">
    <location>
        <begin position="428"/>
        <end position="439"/>
    </location>
</feature>
<feature type="region of interest" description="Disordered" evidence="3">
    <location>
        <begin position="324"/>
        <end position="351"/>
    </location>
</feature>
<accession>A0AA38ZYZ0</accession>
<dbReference type="PANTHER" id="PTHR28637">
    <property type="entry name" value="DNA REPLICATION FACTOR CDT1"/>
    <property type="match status" value="1"/>
</dbReference>
<feature type="region of interest" description="Disordered" evidence="3">
    <location>
        <begin position="113"/>
        <end position="148"/>
    </location>
</feature>
<dbReference type="CDD" id="cd08767">
    <property type="entry name" value="Cdt1_c"/>
    <property type="match status" value="1"/>
</dbReference>
<dbReference type="Pfam" id="PF16679">
    <property type="entry name" value="CDT1_C"/>
    <property type="match status" value="1"/>
</dbReference>
<keyword evidence="6" id="KW-1185">Reference proteome</keyword>
<dbReference type="GO" id="GO:0005634">
    <property type="term" value="C:nucleus"/>
    <property type="evidence" value="ECO:0007669"/>
    <property type="project" value="TreeGrafter"/>
</dbReference>
<feature type="compositionally biased region" description="Polar residues" evidence="3">
    <location>
        <begin position="164"/>
        <end position="175"/>
    </location>
</feature>
<reference evidence="5 6" key="1">
    <citation type="journal article" date="2023" name="BMC Biotechnol.">
        <title>Vitis rotundifolia cv Carlos genome sequencing.</title>
        <authorList>
            <person name="Huff M."/>
            <person name="Hulse-Kemp A."/>
            <person name="Scheffler B."/>
            <person name="Youngblood R."/>
            <person name="Simpson S."/>
            <person name="Babiker E."/>
            <person name="Staton M."/>
        </authorList>
    </citation>
    <scope>NUCLEOTIDE SEQUENCE [LARGE SCALE GENOMIC DNA]</scope>
    <source>
        <tissue evidence="5">Leaf</tissue>
    </source>
</reference>
<dbReference type="GO" id="GO:0000076">
    <property type="term" value="P:DNA replication checkpoint signaling"/>
    <property type="evidence" value="ECO:0007669"/>
    <property type="project" value="TreeGrafter"/>
</dbReference>
<dbReference type="AlphaFoldDB" id="A0AA38ZYZ0"/>
<feature type="compositionally biased region" description="Polar residues" evidence="3">
    <location>
        <begin position="336"/>
        <end position="351"/>
    </location>
</feature>
<dbReference type="InterPro" id="IPR038090">
    <property type="entry name" value="Cdt1_C_WH_dom_sf"/>
</dbReference>
<evidence type="ECO:0000256" key="3">
    <source>
        <dbReference type="SAM" id="MobiDB-lite"/>
    </source>
</evidence>
<comment type="similarity">
    <text evidence="1">Belongs to the Cdt1 family.</text>
</comment>
<evidence type="ECO:0000256" key="2">
    <source>
        <dbReference type="ARBA" id="ARBA00023306"/>
    </source>
</evidence>
<dbReference type="GO" id="GO:0000278">
    <property type="term" value="P:mitotic cell cycle"/>
    <property type="evidence" value="ECO:0007669"/>
    <property type="project" value="TreeGrafter"/>
</dbReference>
<dbReference type="GO" id="GO:0003677">
    <property type="term" value="F:DNA binding"/>
    <property type="evidence" value="ECO:0007669"/>
    <property type="project" value="InterPro"/>
</dbReference>
<name>A0AA38ZYZ0_VITRO</name>
<feature type="compositionally biased region" description="Basic and acidic residues" evidence="3">
    <location>
        <begin position="121"/>
        <end position="137"/>
    </location>
</feature>
<comment type="caution">
    <text evidence="5">The sequence shown here is derived from an EMBL/GenBank/DDBJ whole genome shotgun (WGS) entry which is preliminary data.</text>
</comment>
<evidence type="ECO:0000256" key="1">
    <source>
        <dbReference type="ARBA" id="ARBA00008356"/>
    </source>
</evidence>
<feature type="domain" description="CDT1 Geminin-binding" evidence="4">
    <location>
        <begin position="205"/>
        <end position="334"/>
    </location>
</feature>
<dbReference type="FunFam" id="1.10.10.1420:FF:000003">
    <property type="entry name" value="CDT1-like protein a chloroplastic"/>
    <property type="match status" value="1"/>
</dbReference>
<feature type="region of interest" description="Disordered" evidence="3">
    <location>
        <begin position="428"/>
        <end position="455"/>
    </location>
</feature>
<evidence type="ECO:0000259" key="4">
    <source>
        <dbReference type="SMART" id="SM01075"/>
    </source>
</evidence>
<dbReference type="CDD" id="cd08674">
    <property type="entry name" value="Cdt1_m"/>
    <property type="match status" value="1"/>
</dbReference>
<gene>
    <name evidence="5" type="ORF">PVL29_008897</name>
</gene>
<dbReference type="EMBL" id="JARBHA010000007">
    <property type="protein sequence ID" value="KAJ9696898.1"/>
    <property type="molecule type" value="Genomic_DNA"/>
</dbReference>
<dbReference type="Proteomes" id="UP001168098">
    <property type="component" value="Unassembled WGS sequence"/>
</dbReference>
<dbReference type="SMART" id="SM01075">
    <property type="entry name" value="CDT1"/>
    <property type="match status" value="1"/>
</dbReference>
<protein>
    <recommendedName>
        <fullName evidence="4">CDT1 Geminin-binding domain-containing protein</fullName>
    </recommendedName>
</protein>
<dbReference type="SUPFAM" id="SSF46785">
    <property type="entry name" value="Winged helix' DNA-binding domain"/>
    <property type="match status" value="1"/>
</dbReference>
<keyword evidence="2" id="KW-0131">Cell cycle</keyword>
<dbReference type="GO" id="GO:0030174">
    <property type="term" value="P:regulation of DNA-templated DNA replication initiation"/>
    <property type="evidence" value="ECO:0007669"/>
    <property type="project" value="InterPro"/>
</dbReference>
<dbReference type="GO" id="GO:0070182">
    <property type="term" value="F:DNA polymerase binding"/>
    <property type="evidence" value="ECO:0007669"/>
    <property type="project" value="TreeGrafter"/>
</dbReference>
<feature type="region of interest" description="Disordered" evidence="3">
    <location>
        <begin position="164"/>
        <end position="200"/>
    </location>
</feature>
<feature type="region of interest" description="Disordered" evidence="3">
    <location>
        <begin position="484"/>
        <end position="510"/>
    </location>
</feature>
<dbReference type="Gene3D" id="1.10.10.1420">
    <property type="entry name" value="DNA replication factor Cdt1, C-terminal WH domain"/>
    <property type="match status" value="1"/>
</dbReference>
<dbReference type="GO" id="GO:0071163">
    <property type="term" value="P:DNA replication preinitiation complex assembly"/>
    <property type="evidence" value="ECO:0007669"/>
    <property type="project" value="InterPro"/>
</dbReference>